<comment type="caution">
    <text evidence="1">The sequence shown here is derived from an EMBL/GenBank/DDBJ whole genome shotgun (WGS) entry which is preliminary data.</text>
</comment>
<reference evidence="1" key="2">
    <citation type="journal article" date="2023" name="Proc. Natl. Acad. Sci. U.S.A.">
        <title>A global phylogenomic analysis of the shiitake genus Lentinula.</title>
        <authorList>
            <person name="Sierra-Patev S."/>
            <person name="Min B."/>
            <person name="Naranjo-Ortiz M."/>
            <person name="Looney B."/>
            <person name="Konkel Z."/>
            <person name="Slot J.C."/>
            <person name="Sakamoto Y."/>
            <person name="Steenwyk J.L."/>
            <person name="Rokas A."/>
            <person name="Carro J."/>
            <person name="Camarero S."/>
            <person name="Ferreira P."/>
            <person name="Molpeceres G."/>
            <person name="Ruiz-Duenas F.J."/>
            <person name="Serrano A."/>
            <person name="Henrissat B."/>
            <person name="Drula E."/>
            <person name="Hughes K.W."/>
            <person name="Mata J.L."/>
            <person name="Ishikawa N.K."/>
            <person name="Vargas-Isla R."/>
            <person name="Ushijima S."/>
            <person name="Smith C.A."/>
            <person name="Donoghue J."/>
            <person name="Ahrendt S."/>
            <person name="Andreopoulos W."/>
            <person name="He G."/>
            <person name="LaButti K."/>
            <person name="Lipzen A."/>
            <person name="Ng V."/>
            <person name="Riley R."/>
            <person name="Sandor L."/>
            <person name="Barry K."/>
            <person name="Martinez A.T."/>
            <person name="Xiao Y."/>
            <person name="Gibbons J.G."/>
            <person name="Terashima K."/>
            <person name="Grigoriev I.V."/>
            <person name="Hibbett D."/>
        </authorList>
    </citation>
    <scope>NUCLEOTIDE SEQUENCE</scope>
    <source>
        <strain evidence="1">Sp2 HRB7682 ss15</strain>
    </source>
</reference>
<accession>A0A9W9E1F8</accession>
<dbReference type="EMBL" id="JANVFS010000002">
    <property type="protein sequence ID" value="KAJ4494876.1"/>
    <property type="molecule type" value="Genomic_DNA"/>
</dbReference>
<evidence type="ECO:0000313" key="1">
    <source>
        <dbReference type="EMBL" id="KAJ4494876.1"/>
    </source>
</evidence>
<proteinExistence type="predicted"/>
<organism evidence="1 2">
    <name type="scientific">Lentinula lateritia</name>
    <dbReference type="NCBI Taxonomy" id="40482"/>
    <lineage>
        <taxon>Eukaryota</taxon>
        <taxon>Fungi</taxon>
        <taxon>Dikarya</taxon>
        <taxon>Basidiomycota</taxon>
        <taxon>Agaricomycotina</taxon>
        <taxon>Agaricomycetes</taxon>
        <taxon>Agaricomycetidae</taxon>
        <taxon>Agaricales</taxon>
        <taxon>Marasmiineae</taxon>
        <taxon>Omphalotaceae</taxon>
        <taxon>Lentinula</taxon>
    </lineage>
</organism>
<name>A0A9W9E1F8_9AGAR</name>
<evidence type="ECO:0000313" key="2">
    <source>
        <dbReference type="Proteomes" id="UP001150238"/>
    </source>
</evidence>
<reference evidence="1" key="1">
    <citation type="submission" date="2022-08" db="EMBL/GenBank/DDBJ databases">
        <authorList>
            <consortium name="DOE Joint Genome Institute"/>
            <person name="Min B."/>
            <person name="Riley R."/>
            <person name="Sierra-Patev S."/>
            <person name="Naranjo-Ortiz M."/>
            <person name="Looney B."/>
            <person name="Konkel Z."/>
            <person name="Slot J.C."/>
            <person name="Sakamoto Y."/>
            <person name="Steenwyk J.L."/>
            <person name="Rokas A."/>
            <person name="Carro J."/>
            <person name="Camarero S."/>
            <person name="Ferreira P."/>
            <person name="Molpeceres G."/>
            <person name="Ruiz-Duenas F.J."/>
            <person name="Serrano A."/>
            <person name="Henrissat B."/>
            <person name="Drula E."/>
            <person name="Hughes K.W."/>
            <person name="Mata J.L."/>
            <person name="Ishikawa N.K."/>
            <person name="Vargas-Isla R."/>
            <person name="Ushijima S."/>
            <person name="Smith C.A."/>
            <person name="Ahrendt S."/>
            <person name="Andreopoulos W."/>
            <person name="He G."/>
            <person name="Labutti K."/>
            <person name="Lipzen A."/>
            <person name="Ng V."/>
            <person name="Sandor L."/>
            <person name="Barry K."/>
            <person name="Martinez A.T."/>
            <person name="Xiao Y."/>
            <person name="Gibbons J.G."/>
            <person name="Terashima K."/>
            <person name="Hibbett D.S."/>
            <person name="Grigoriev I.V."/>
        </authorList>
    </citation>
    <scope>NUCLEOTIDE SEQUENCE</scope>
    <source>
        <strain evidence="1">Sp2 HRB7682 ss15</strain>
    </source>
</reference>
<dbReference type="AlphaFoldDB" id="A0A9W9E1F8"/>
<evidence type="ECO:0008006" key="3">
    <source>
        <dbReference type="Google" id="ProtNLM"/>
    </source>
</evidence>
<protein>
    <recommendedName>
        <fullName evidence="3">ATP-dependent DNA helicase</fullName>
    </recommendedName>
</protein>
<sequence length="434" mass="47961">MTIAHARSHINGNDVPQLLTVVHGASGTGKSTAVRALKKRFDNLLLTRLLVIMSPSTAGTMLLGDDASAITCSWLDTLSRRCSTLEGSSPSMLFGGVNVILFGDFHQLPPLRGLDSLWSPRLGVTGTFAQFNTAFTLEHQQSKADNWSKLGNLIRIGGVTDTICNELNKVALYITPFSALNTLPSPHENPVYITTCPRRRRAWNARQAEVFARTKETTLYFSAADDEFVFNSFLRLHVEDLYKLKTSAEKHATLPCSVPLCFGMPVTIDNGLWGTVEDIVVDERETLPTPRNERTLLHFPVSEVRVRIADALVRSGASPKRFLTVHTKSVIFRVPVSKDGTEAVDVCRCQVPLLPRFAMLERETVGQKFNDVILDTTNGLLDFLSPYNAISRVRRGGKLAITSPLLACGWGRFAHPEQLKKCIESIEVLATTNE</sequence>
<dbReference type="Proteomes" id="UP001150238">
    <property type="component" value="Unassembled WGS sequence"/>
</dbReference>
<gene>
    <name evidence="1" type="ORF">C8J55DRAFT_554489</name>
</gene>
<dbReference type="InterPro" id="IPR027417">
    <property type="entry name" value="P-loop_NTPase"/>
</dbReference>
<dbReference type="SUPFAM" id="SSF52540">
    <property type="entry name" value="P-loop containing nucleoside triphosphate hydrolases"/>
    <property type="match status" value="2"/>
</dbReference>